<evidence type="ECO:0000256" key="1">
    <source>
        <dbReference type="ARBA" id="ARBA00004141"/>
    </source>
</evidence>
<dbReference type="RefSeq" id="WP_068691380.1">
    <property type="nucleotide sequence ID" value="NZ_JBGBYW010000002.1"/>
</dbReference>
<dbReference type="Pfam" id="PF08044">
    <property type="entry name" value="DUF1707"/>
    <property type="match status" value="1"/>
</dbReference>
<evidence type="ECO:0000256" key="4">
    <source>
        <dbReference type="ARBA" id="ARBA00023136"/>
    </source>
</evidence>
<reference evidence="5" key="1">
    <citation type="submission" date="2020-10" db="EMBL/GenBank/DDBJ databases">
        <title>De novo genome project of the cellulose decomposer Thermobifida halotolerans type strain.</title>
        <authorList>
            <person name="Nagy I."/>
            <person name="Horvath B."/>
            <person name="Kukolya J."/>
            <person name="Nagy I."/>
            <person name="Orsini M."/>
        </authorList>
    </citation>
    <scope>NUCLEOTIDE SEQUENCE</scope>
    <source>
        <strain evidence="5">DSM 44931</strain>
    </source>
</reference>
<evidence type="ECO:0000256" key="2">
    <source>
        <dbReference type="ARBA" id="ARBA00022692"/>
    </source>
</evidence>
<gene>
    <name evidence="5" type="ORF">NI17_019530</name>
</gene>
<comment type="subcellular location">
    <subcellularLocation>
        <location evidence="1">Membrane</location>
        <topology evidence="1">Multi-pass membrane protein</topology>
    </subcellularLocation>
</comment>
<dbReference type="OrthoDB" id="3734539at2"/>
<accession>A0A399FVM1</accession>
<evidence type="ECO:0000313" key="5">
    <source>
        <dbReference type="EMBL" id="UOE22150.1"/>
    </source>
</evidence>
<name>A0A399FVM1_9ACTN</name>
<dbReference type="Pfam" id="PF09685">
    <property type="entry name" value="MamF_MmsF"/>
    <property type="match status" value="1"/>
</dbReference>
<sequence length="180" mass="19840">MRVTHAERDRITEVLREAYAEGQLDEEEFDERLGQAMAAKTRGDLEPLVADLSAVPTSAATSAIGARGEPTQTERLWAMGGHLSGYFVSLLGPLIVLLVQGNSPYVRAQAFQALNYQLNILIAMAVAPIALWLIVTIPIYVLMLVGWIVLPLVAGASTLLGSNWRYPFTYQIVKDRRTTR</sequence>
<dbReference type="KEGG" id="thao:NI17_019530"/>
<dbReference type="InterPro" id="IPR019109">
    <property type="entry name" value="MamF_MmsF"/>
</dbReference>
<evidence type="ECO:0000313" key="6">
    <source>
        <dbReference type="Proteomes" id="UP000265719"/>
    </source>
</evidence>
<evidence type="ECO:0000256" key="3">
    <source>
        <dbReference type="ARBA" id="ARBA00022989"/>
    </source>
</evidence>
<keyword evidence="4" id="KW-0472">Membrane</keyword>
<proteinExistence type="predicted"/>
<protein>
    <submittedName>
        <fullName evidence="5">DUF1707 and DUF4870 domain-containing protein</fullName>
    </submittedName>
</protein>
<organism evidence="5 6">
    <name type="scientific">Thermobifida halotolerans</name>
    <dbReference type="NCBI Taxonomy" id="483545"/>
    <lineage>
        <taxon>Bacteria</taxon>
        <taxon>Bacillati</taxon>
        <taxon>Actinomycetota</taxon>
        <taxon>Actinomycetes</taxon>
        <taxon>Streptosporangiales</taxon>
        <taxon>Nocardiopsidaceae</taxon>
        <taxon>Thermobifida</taxon>
    </lineage>
</organism>
<keyword evidence="3" id="KW-1133">Transmembrane helix</keyword>
<dbReference type="EMBL" id="CP063196">
    <property type="protein sequence ID" value="UOE22150.1"/>
    <property type="molecule type" value="Genomic_DNA"/>
</dbReference>
<keyword evidence="6" id="KW-1185">Reference proteome</keyword>
<dbReference type="AlphaFoldDB" id="A0A399FVM1"/>
<dbReference type="InterPro" id="IPR012551">
    <property type="entry name" value="DUF1707_SHOCT-like"/>
</dbReference>
<dbReference type="PANTHER" id="PTHR40763">
    <property type="entry name" value="MEMBRANE PROTEIN-RELATED"/>
    <property type="match status" value="1"/>
</dbReference>
<keyword evidence="2" id="KW-0812">Transmembrane</keyword>
<dbReference type="PANTHER" id="PTHR40763:SF4">
    <property type="entry name" value="DUF1707 DOMAIN-CONTAINING PROTEIN"/>
    <property type="match status" value="1"/>
</dbReference>
<dbReference type="Proteomes" id="UP000265719">
    <property type="component" value="Chromosome"/>
</dbReference>